<organism evidence="1 2">
    <name type="scientific">Cylicostephanus goldi</name>
    <name type="common">Nematode worm</name>
    <dbReference type="NCBI Taxonomy" id="71465"/>
    <lineage>
        <taxon>Eukaryota</taxon>
        <taxon>Metazoa</taxon>
        <taxon>Ecdysozoa</taxon>
        <taxon>Nematoda</taxon>
        <taxon>Chromadorea</taxon>
        <taxon>Rhabditida</taxon>
        <taxon>Rhabditina</taxon>
        <taxon>Rhabditomorpha</taxon>
        <taxon>Strongyloidea</taxon>
        <taxon>Strongylidae</taxon>
        <taxon>Cylicostephanus</taxon>
    </lineage>
</organism>
<dbReference type="SUPFAM" id="SSF52058">
    <property type="entry name" value="L domain-like"/>
    <property type="match status" value="1"/>
</dbReference>
<dbReference type="AlphaFoldDB" id="A0A3P6QG74"/>
<reference evidence="1 2" key="1">
    <citation type="submission" date="2018-11" db="EMBL/GenBank/DDBJ databases">
        <authorList>
            <consortium name="Pathogen Informatics"/>
        </authorList>
    </citation>
    <scope>NUCLEOTIDE SEQUENCE [LARGE SCALE GENOMIC DNA]</scope>
</reference>
<dbReference type="PANTHER" id="PTHR46282">
    <property type="entry name" value="LEUCINE-RICH MELANOCYTE DIFFERENTIATION-ASSOCIATED PROTEIN"/>
    <property type="match status" value="1"/>
</dbReference>
<dbReference type="OrthoDB" id="272149at2759"/>
<dbReference type="InterPro" id="IPR032675">
    <property type="entry name" value="LRR_dom_sf"/>
</dbReference>
<dbReference type="PANTHER" id="PTHR46282:SF2">
    <property type="entry name" value="LEUCINE-RICH MELANOCYTE DIFFERENTIATION-ASSOCIATED PROTEIN"/>
    <property type="match status" value="1"/>
</dbReference>
<evidence type="ECO:0008006" key="3">
    <source>
        <dbReference type="Google" id="ProtNLM"/>
    </source>
</evidence>
<dbReference type="Gene3D" id="3.80.10.10">
    <property type="entry name" value="Ribonuclease Inhibitor"/>
    <property type="match status" value="1"/>
</dbReference>
<keyword evidence="2" id="KW-1185">Reference proteome</keyword>
<name>A0A3P6QG74_CYLGO</name>
<dbReference type="InterPro" id="IPR043313">
    <property type="entry name" value="LRMDA"/>
</dbReference>
<gene>
    <name evidence="1" type="ORF">CGOC_LOCUS1753</name>
</gene>
<accession>A0A3P6QG74</accession>
<evidence type="ECO:0000313" key="1">
    <source>
        <dbReference type="EMBL" id="VDK50356.1"/>
    </source>
</evidence>
<protein>
    <recommendedName>
        <fullName evidence="3">U2A'/phosphoprotein 32 family A C-terminal domain-containing protein</fullName>
    </recommendedName>
</protein>
<dbReference type="EMBL" id="UYRV01003506">
    <property type="protein sequence ID" value="VDK50356.1"/>
    <property type="molecule type" value="Genomic_DNA"/>
</dbReference>
<proteinExistence type="predicted"/>
<dbReference type="Proteomes" id="UP000271889">
    <property type="component" value="Unassembled WGS sequence"/>
</dbReference>
<sequence>MLHLIADDNLLNEHSFDIPAFPKLKTLSLDVNRVRDVPTLLYNLRRSCPNLTSLSIIGNPGWTVVCNRSSRLNKQYRNAALDMLPLLQSLDAKTTFKQPERCELYDSDPVHTPPNKIEGMDCAFTVLVTRSYTCENHIPLR</sequence>
<evidence type="ECO:0000313" key="2">
    <source>
        <dbReference type="Proteomes" id="UP000271889"/>
    </source>
</evidence>